<dbReference type="PROSITE" id="PS50206">
    <property type="entry name" value="RHODANESE_3"/>
    <property type="match status" value="1"/>
</dbReference>
<evidence type="ECO:0000313" key="3">
    <source>
        <dbReference type="Proteomes" id="UP000679749"/>
    </source>
</evidence>
<proteinExistence type="predicted"/>
<dbReference type="PANTHER" id="PTHR43031:SF1">
    <property type="entry name" value="PYRIDINE NUCLEOTIDE-DISULPHIDE OXIDOREDUCTASE"/>
    <property type="match status" value="1"/>
</dbReference>
<accession>A0A942U335</accession>
<dbReference type="InterPro" id="IPR050229">
    <property type="entry name" value="GlpE_sulfurtransferase"/>
</dbReference>
<dbReference type="CDD" id="cd00158">
    <property type="entry name" value="RHOD"/>
    <property type="match status" value="1"/>
</dbReference>
<dbReference type="Pfam" id="PF00581">
    <property type="entry name" value="Rhodanese"/>
    <property type="match status" value="1"/>
</dbReference>
<dbReference type="InterPro" id="IPR001763">
    <property type="entry name" value="Rhodanese-like_dom"/>
</dbReference>
<dbReference type="SUPFAM" id="SSF52821">
    <property type="entry name" value="Rhodanese/Cell cycle control phosphatase"/>
    <property type="match status" value="1"/>
</dbReference>
<dbReference type="Proteomes" id="UP000679749">
    <property type="component" value="Unassembled WGS sequence"/>
</dbReference>
<protein>
    <submittedName>
        <fullName evidence="2">Rhodanese-like domain-containing protein</fullName>
    </submittedName>
</protein>
<feature type="domain" description="Rhodanese" evidence="1">
    <location>
        <begin position="17"/>
        <end position="114"/>
    </location>
</feature>
<evidence type="ECO:0000259" key="1">
    <source>
        <dbReference type="PROSITE" id="PS50206"/>
    </source>
</evidence>
<dbReference type="EMBL" id="JAGYPF010000003">
    <property type="protein sequence ID" value="MBS4213730.1"/>
    <property type="molecule type" value="Genomic_DNA"/>
</dbReference>
<gene>
    <name evidence="2" type="ORF">KHA99_14840</name>
</gene>
<comment type="caution">
    <text evidence="2">The sequence shown here is derived from an EMBL/GenBank/DDBJ whole genome shotgun (WGS) entry which is preliminary data.</text>
</comment>
<dbReference type="InterPro" id="IPR036873">
    <property type="entry name" value="Rhodanese-like_dom_sf"/>
</dbReference>
<organism evidence="2 3">
    <name type="scientific">Neobacillus rhizophilus</name>
    <dbReference type="NCBI Taxonomy" id="2833579"/>
    <lineage>
        <taxon>Bacteria</taxon>
        <taxon>Bacillati</taxon>
        <taxon>Bacillota</taxon>
        <taxon>Bacilli</taxon>
        <taxon>Bacillales</taxon>
        <taxon>Bacillaceae</taxon>
        <taxon>Neobacillus</taxon>
    </lineage>
</organism>
<dbReference type="SMART" id="SM00450">
    <property type="entry name" value="RHOD"/>
    <property type="match status" value="1"/>
</dbReference>
<dbReference type="Gene3D" id="3.40.250.10">
    <property type="entry name" value="Rhodanese-like domain"/>
    <property type="match status" value="1"/>
</dbReference>
<keyword evidence="3" id="KW-1185">Reference proteome</keyword>
<dbReference type="RefSeq" id="WP_213118257.1">
    <property type="nucleotide sequence ID" value="NZ_JAGYPF010000003.1"/>
</dbReference>
<dbReference type="PANTHER" id="PTHR43031">
    <property type="entry name" value="FAD-DEPENDENT OXIDOREDUCTASE"/>
    <property type="match status" value="1"/>
</dbReference>
<reference evidence="2" key="1">
    <citation type="submission" date="2021-05" db="EMBL/GenBank/DDBJ databases">
        <title>Novel Bacillus species.</title>
        <authorList>
            <person name="Liu G."/>
        </authorList>
    </citation>
    <scope>NUCLEOTIDE SEQUENCE</scope>
    <source>
        <strain evidence="2">FJAT-49825</strain>
    </source>
</reference>
<name>A0A942U335_9BACI</name>
<dbReference type="AlphaFoldDB" id="A0A942U335"/>
<sequence>MSVKKITAKELHERLQARENVMILDVRANEKYNKFHIEDSHVESRNIPKTEIFELDENMDKQLTLPKDREVIVTCTTGNSAAKCANIFDRKNYQVTLLEGGVTAWKDFLKSLED</sequence>
<evidence type="ECO:0000313" key="2">
    <source>
        <dbReference type="EMBL" id="MBS4213730.1"/>
    </source>
</evidence>